<dbReference type="InterPro" id="IPR037126">
    <property type="entry name" value="PdaC/RsiV-like_sf"/>
</dbReference>
<dbReference type="EMBL" id="JAAMPU010000093">
    <property type="protein sequence ID" value="NMH26625.1"/>
    <property type="molecule type" value="Genomic_DNA"/>
</dbReference>
<name>A0A972JG97_9FLAO</name>
<dbReference type="InterPro" id="IPR021729">
    <property type="entry name" value="DUF3298"/>
</dbReference>
<accession>A0A972JG97</accession>
<feature type="domain" description="DUF3298" evidence="1">
    <location>
        <begin position="182"/>
        <end position="250"/>
    </location>
</feature>
<dbReference type="Gene3D" id="3.30.565.40">
    <property type="entry name" value="Fervidobacterium nodosum Rt17-B1 like"/>
    <property type="match status" value="1"/>
</dbReference>
<proteinExistence type="predicted"/>
<dbReference type="Pfam" id="PF13739">
    <property type="entry name" value="PdaC"/>
    <property type="match status" value="1"/>
</dbReference>
<protein>
    <submittedName>
        <fullName evidence="3">DUF3298 and DUF4163 domain-containing protein</fullName>
    </submittedName>
</protein>
<dbReference type="InterPro" id="IPR025303">
    <property type="entry name" value="PdaC"/>
</dbReference>
<keyword evidence="4" id="KW-1185">Reference proteome</keyword>
<dbReference type="RefSeq" id="WP_169525600.1">
    <property type="nucleotide sequence ID" value="NZ_JAAMPU010000093.1"/>
</dbReference>
<comment type="caution">
    <text evidence="3">The sequence shown here is derived from an EMBL/GenBank/DDBJ whole genome shotgun (WGS) entry which is preliminary data.</text>
</comment>
<evidence type="ECO:0000313" key="4">
    <source>
        <dbReference type="Proteomes" id="UP000712080"/>
    </source>
</evidence>
<evidence type="ECO:0000259" key="2">
    <source>
        <dbReference type="Pfam" id="PF13739"/>
    </source>
</evidence>
<feature type="domain" description="Deacetylase PdaC" evidence="2">
    <location>
        <begin position="55"/>
        <end position="153"/>
    </location>
</feature>
<organism evidence="3 4">
    <name type="scientific">Flavobacterium silvaticum</name>
    <dbReference type="NCBI Taxonomy" id="1852020"/>
    <lineage>
        <taxon>Bacteria</taxon>
        <taxon>Pseudomonadati</taxon>
        <taxon>Bacteroidota</taxon>
        <taxon>Flavobacteriia</taxon>
        <taxon>Flavobacteriales</taxon>
        <taxon>Flavobacteriaceae</taxon>
        <taxon>Flavobacterium</taxon>
    </lineage>
</organism>
<dbReference type="PROSITE" id="PS51257">
    <property type="entry name" value="PROKAR_LIPOPROTEIN"/>
    <property type="match status" value="1"/>
</dbReference>
<sequence>MPLPKSDTKRPTGFVFLSVLILIALFFQSCQKELEFETQTFEKKTSLPCKGVCPHVVLKIPIAKNQQPQADSINNKVFSVLKQIIYFGEKPYDAKDYKGLVTDFMASYEKTQRDNPDDLFGWEGEVTGKVIYTSENLIDIEIQHYTFTGGAHGYAGKRSLLFDAQTGKSVPNEKLFSDVKGFTKLAESKFRKQYGIDQKAPINSDGFMFETQSFTLPETIFFTKSGILLYYNPYEIASYADGPQQILIPMAEAKPFLAIE</sequence>
<dbReference type="Pfam" id="PF11738">
    <property type="entry name" value="DUF3298"/>
    <property type="match status" value="1"/>
</dbReference>
<evidence type="ECO:0000259" key="1">
    <source>
        <dbReference type="Pfam" id="PF11738"/>
    </source>
</evidence>
<evidence type="ECO:0000313" key="3">
    <source>
        <dbReference type="EMBL" id="NMH26625.1"/>
    </source>
</evidence>
<dbReference type="Gene3D" id="3.90.640.20">
    <property type="entry name" value="Heat-shock cognate protein, ATPase"/>
    <property type="match status" value="1"/>
</dbReference>
<gene>
    <name evidence="3" type="ORF">G6047_01150</name>
</gene>
<dbReference type="AlphaFoldDB" id="A0A972JG97"/>
<dbReference type="Proteomes" id="UP000712080">
    <property type="component" value="Unassembled WGS sequence"/>
</dbReference>
<reference evidence="3" key="1">
    <citation type="submission" date="2020-02" db="EMBL/GenBank/DDBJ databases">
        <title>Flavobacterium sp. genome.</title>
        <authorList>
            <person name="Jung H.S."/>
            <person name="Baek J.H."/>
            <person name="Jeon C.O."/>
        </authorList>
    </citation>
    <scope>NUCLEOTIDE SEQUENCE</scope>
    <source>
        <strain evidence="3">SE-s28</strain>
    </source>
</reference>